<dbReference type="CDD" id="cd01392">
    <property type="entry name" value="HTH_LacI"/>
    <property type="match status" value="1"/>
</dbReference>
<dbReference type="GO" id="GO:0000976">
    <property type="term" value="F:transcription cis-regulatory region binding"/>
    <property type="evidence" value="ECO:0007669"/>
    <property type="project" value="TreeGrafter"/>
</dbReference>
<accession>A0A0C2VS94</accession>
<dbReference type="OrthoDB" id="9796186at2"/>
<dbReference type="Pfam" id="PF13377">
    <property type="entry name" value="Peripla_BP_3"/>
    <property type="match status" value="1"/>
</dbReference>
<name>A0A0C2VS94_9BACL</name>
<keyword evidence="4" id="KW-0804">Transcription</keyword>
<evidence type="ECO:0000313" key="7">
    <source>
        <dbReference type="Proteomes" id="UP000031938"/>
    </source>
</evidence>
<dbReference type="PANTHER" id="PTHR30146">
    <property type="entry name" value="LACI-RELATED TRANSCRIPTIONAL REPRESSOR"/>
    <property type="match status" value="1"/>
</dbReference>
<evidence type="ECO:0000313" key="6">
    <source>
        <dbReference type="EMBL" id="KIL51797.1"/>
    </source>
</evidence>
<dbReference type="EMBL" id="JXRP01000006">
    <property type="protein sequence ID" value="KIL51797.1"/>
    <property type="molecule type" value="Genomic_DNA"/>
</dbReference>
<dbReference type="PATRIC" id="fig|889306.3.peg.169"/>
<dbReference type="InterPro" id="IPR010982">
    <property type="entry name" value="Lambda_DNA-bd_dom_sf"/>
</dbReference>
<proteinExistence type="predicted"/>
<keyword evidence="1" id="KW-0678">Repressor</keyword>
<dbReference type="PROSITE" id="PS50932">
    <property type="entry name" value="HTH_LACI_2"/>
    <property type="match status" value="1"/>
</dbReference>
<dbReference type="InterPro" id="IPR046335">
    <property type="entry name" value="LacI/GalR-like_sensor"/>
</dbReference>
<dbReference type="SMART" id="SM00354">
    <property type="entry name" value="HTH_LACI"/>
    <property type="match status" value="1"/>
</dbReference>
<reference evidence="6 7" key="1">
    <citation type="submission" date="2015-01" db="EMBL/GenBank/DDBJ databases">
        <title>Genome sequencing of Jeotgalibacillus soli.</title>
        <authorList>
            <person name="Goh K.M."/>
            <person name="Chan K.-G."/>
            <person name="Yaakop A.S."/>
            <person name="Ee R."/>
            <person name="Gan H.M."/>
            <person name="Chan C.S."/>
        </authorList>
    </citation>
    <scope>NUCLEOTIDE SEQUENCE [LARGE SCALE GENOMIC DNA]</scope>
    <source>
        <strain evidence="6 7">P9</strain>
    </source>
</reference>
<dbReference type="PRINTS" id="PR00036">
    <property type="entry name" value="HTHLACI"/>
</dbReference>
<dbReference type="CDD" id="cd06267">
    <property type="entry name" value="PBP1_LacI_sugar_binding-like"/>
    <property type="match status" value="1"/>
</dbReference>
<organism evidence="6 7">
    <name type="scientific">Jeotgalibacillus soli</name>
    <dbReference type="NCBI Taxonomy" id="889306"/>
    <lineage>
        <taxon>Bacteria</taxon>
        <taxon>Bacillati</taxon>
        <taxon>Bacillota</taxon>
        <taxon>Bacilli</taxon>
        <taxon>Bacillales</taxon>
        <taxon>Caryophanaceae</taxon>
        <taxon>Jeotgalibacillus</taxon>
    </lineage>
</organism>
<dbReference type="AlphaFoldDB" id="A0A0C2VS94"/>
<dbReference type="GO" id="GO:0003700">
    <property type="term" value="F:DNA-binding transcription factor activity"/>
    <property type="evidence" value="ECO:0007669"/>
    <property type="project" value="TreeGrafter"/>
</dbReference>
<dbReference type="SUPFAM" id="SSF53822">
    <property type="entry name" value="Periplasmic binding protein-like I"/>
    <property type="match status" value="1"/>
</dbReference>
<dbReference type="Gene3D" id="1.10.260.40">
    <property type="entry name" value="lambda repressor-like DNA-binding domains"/>
    <property type="match status" value="1"/>
</dbReference>
<evidence type="ECO:0000256" key="3">
    <source>
        <dbReference type="ARBA" id="ARBA00023125"/>
    </source>
</evidence>
<evidence type="ECO:0000256" key="1">
    <source>
        <dbReference type="ARBA" id="ARBA00022491"/>
    </source>
</evidence>
<keyword evidence="2" id="KW-0805">Transcription regulation</keyword>
<keyword evidence="3" id="KW-0238">DNA-binding</keyword>
<dbReference type="Proteomes" id="UP000031938">
    <property type="component" value="Unassembled WGS sequence"/>
</dbReference>
<evidence type="ECO:0000259" key="5">
    <source>
        <dbReference type="PROSITE" id="PS50932"/>
    </source>
</evidence>
<dbReference type="PANTHER" id="PTHR30146:SF148">
    <property type="entry name" value="HTH-TYPE TRANSCRIPTIONAL REPRESSOR PURR-RELATED"/>
    <property type="match status" value="1"/>
</dbReference>
<dbReference type="Gene3D" id="3.40.50.2300">
    <property type="match status" value="2"/>
</dbReference>
<evidence type="ECO:0000256" key="4">
    <source>
        <dbReference type="ARBA" id="ARBA00023163"/>
    </source>
</evidence>
<gene>
    <name evidence="6" type="ORF">KP78_01670</name>
</gene>
<dbReference type="InterPro" id="IPR028082">
    <property type="entry name" value="Peripla_BP_I"/>
</dbReference>
<dbReference type="Pfam" id="PF00356">
    <property type="entry name" value="LacI"/>
    <property type="match status" value="1"/>
</dbReference>
<evidence type="ECO:0000256" key="2">
    <source>
        <dbReference type="ARBA" id="ARBA00023015"/>
    </source>
</evidence>
<dbReference type="SUPFAM" id="SSF47413">
    <property type="entry name" value="lambda repressor-like DNA-binding domains"/>
    <property type="match status" value="1"/>
</dbReference>
<sequence length="330" mass="36782">MVSSKDVAKYAGVSQTTVSRVLNTPHLVKGPTYKKVMAAIDDLNYIPDGNARSLVQKKTDTIALVSGPLYNPFFVDTTTSIVNYANKNGFKINVHFSNDENLSETYNSIFENKVDGIILSSILLEDPIFDKLEKSGIPFITYNRKHKSNKNFVEMDNEQAGFLAADYLLSLKHETICWVGGPLEISTFKGRYNGFLKAFQKKAVAVKQEQVFITDTSKDELYQAFLKMEKLPEKPTAIHAATDAIAIQMMDFYISAGYRVPEDISIIGIDNVEMSQHASISLTTVGISSPIGLGQLAIENLIKMIQEKNKACIQITESVRIFERKTSVEK</sequence>
<dbReference type="RefSeq" id="WP_041085528.1">
    <property type="nucleotide sequence ID" value="NZ_JXRP01000006.1"/>
</dbReference>
<keyword evidence="7" id="KW-1185">Reference proteome</keyword>
<feature type="domain" description="HTH lacI-type" evidence="5">
    <location>
        <begin position="2"/>
        <end position="56"/>
    </location>
</feature>
<dbReference type="STRING" id="889306.KP78_01670"/>
<dbReference type="InterPro" id="IPR000843">
    <property type="entry name" value="HTH_LacI"/>
</dbReference>
<protein>
    <submittedName>
        <fullName evidence="6">Transcriptional regulator</fullName>
    </submittedName>
</protein>
<comment type="caution">
    <text evidence="6">The sequence shown here is derived from an EMBL/GenBank/DDBJ whole genome shotgun (WGS) entry which is preliminary data.</text>
</comment>